<feature type="transmembrane region" description="Helical" evidence="1">
    <location>
        <begin position="123"/>
        <end position="148"/>
    </location>
</feature>
<keyword evidence="1" id="KW-1133">Transmembrane helix</keyword>
<proteinExistence type="predicted"/>
<dbReference type="STRING" id="453304.ATC03_03805"/>
<evidence type="ECO:0000313" key="2">
    <source>
        <dbReference type="EMBL" id="ANJ25988.1"/>
    </source>
</evidence>
<keyword evidence="3" id="KW-1185">Reference proteome</keyword>
<gene>
    <name evidence="2" type="ORF">ATC03_03805</name>
</gene>
<sequence length="315" mass="34189">MKPEALIESYVAEVVRYLPRRLRDDVGFELRSLLTEELRGRAGDGEPDTATTLALLADFGRPAEVADRYRPAGFTIIRPADAPRFAWIALGGVAIQWVITLIATYTAPATGAGDDWLSRLGTWWLSAGLGAFWWPGLLVSLSIVAAVITARRGTDASEWTPRAAAGLDRDRISRPLYVLAIAGALVGIAALVAAINLATWWPWLPQPVLDAFVIDETFLTTRAPWALVLWAAAFASMIAVLIAGRWTRTTRLLSIVGNVLWIVLLVWWVAAGPIFVQPAADSVTKGCLILIAAICVLDLVITARHLRRGIPEPAV</sequence>
<dbReference type="Proteomes" id="UP000078437">
    <property type="component" value="Chromosome"/>
</dbReference>
<protein>
    <submittedName>
        <fullName evidence="2">Uncharacterized protein</fullName>
    </submittedName>
</protein>
<keyword evidence="1" id="KW-0472">Membrane</keyword>
<dbReference type="EMBL" id="CP013979">
    <property type="protein sequence ID" value="ANJ25988.1"/>
    <property type="molecule type" value="Genomic_DNA"/>
</dbReference>
<reference evidence="3" key="2">
    <citation type="submission" date="2016-01" db="EMBL/GenBank/DDBJ databases">
        <title>Complete genome sequence of Agromyces aureus AR33T and comparison with related organisms.</title>
        <authorList>
            <person name="Corretto E."/>
            <person name="Antonielli L."/>
            <person name="Sessitsch A."/>
            <person name="Brader G."/>
        </authorList>
    </citation>
    <scope>NUCLEOTIDE SEQUENCE [LARGE SCALE GENOMIC DNA]</scope>
    <source>
        <strain evidence="3">AR33</strain>
    </source>
</reference>
<feature type="transmembrane region" description="Helical" evidence="1">
    <location>
        <begin position="223"/>
        <end position="243"/>
    </location>
</feature>
<dbReference type="RefSeq" id="WP_067873287.1">
    <property type="nucleotide sequence ID" value="NZ_CP013979.1"/>
</dbReference>
<evidence type="ECO:0000256" key="1">
    <source>
        <dbReference type="SAM" id="Phobius"/>
    </source>
</evidence>
<evidence type="ECO:0000313" key="3">
    <source>
        <dbReference type="Proteomes" id="UP000078437"/>
    </source>
</evidence>
<accession>A0A191WCR9</accession>
<dbReference type="KEGG" id="agy:ATC03_03805"/>
<name>A0A191WCR9_9MICO</name>
<dbReference type="AlphaFoldDB" id="A0A191WCR9"/>
<feature type="transmembrane region" description="Helical" evidence="1">
    <location>
        <begin position="255"/>
        <end position="276"/>
    </location>
</feature>
<keyword evidence="1" id="KW-0812">Transmembrane</keyword>
<feature type="transmembrane region" description="Helical" evidence="1">
    <location>
        <begin position="85"/>
        <end position="103"/>
    </location>
</feature>
<dbReference type="OrthoDB" id="5056410at2"/>
<organism evidence="2 3">
    <name type="scientific">Agromyces aureus</name>
    <dbReference type="NCBI Taxonomy" id="453304"/>
    <lineage>
        <taxon>Bacteria</taxon>
        <taxon>Bacillati</taxon>
        <taxon>Actinomycetota</taxon>
        <taxon>Actinomycetes</taxon>
        <taxon>Micrococcales</taxon>
        <taxon>Microbacteriaceae</taxon>
        <taxon>Agromyces</taxon>
    </lineage>
</organism>
<reference evidence="2 3" key="1">
    <citation type="journal article" date="2016" name="Int. J. Syst. Evol. Microbiol.">
        <title>Agromyces aureus sp. nov., isolated from the rhizosphere of Salix caprea L. grown in a heavy-metal-contaminated soil.</title>
        <authorList>
            <person name="Corretto E."/>
            <person name="Antonielli L."/>
            <person name="Sessitsch A."/>
            <person name="Compant S."/>
            <person name="Gorfer M."/>
            <person name="Kuffner M."/>
            <person name="Brader G."/>
        </authorList>
    </citation>
    <scope>NUCLEOTIDE SEQUENCE [LARGE SCALE GENOMIC DNA]</scope>
    <source>
        <strain evidence="2 3">AR33</strain>
    </source>
</reference>
<feature type="transmembrane region" description="Helical" evidence="1">
    <location>
        <begin position="282"/>
        <end position="301"/>
    </location>
</feature>
<feature type="transmembrane region" description="Helical" evidence="1">
    <location>
        <begin position="176"/>
        <end position="203"/>
    </location>
</feature>